<feature type="chain" id="PRO_5047532680" description="Beta-lactamase" evidence="7">
    <location>
        <begin position="29"/>
        <end position="344"/>
    </location>
</feature>
<dbReference type="PROSITE" id="PS00146">
    <property type="entry name" value="BETA_LACTAMASE_A"/>
    <property type="match status" value="1"/>
</dbReference>
<keyword evidence="7" id="KW-0732">Signal</keyword>
<keyword evidence="5 6" id="KW-0046">Antibiotic resistance</keyword>
<dbReference type="EMBL" id="JAUSVS010000001">
    <property type="protein sequence ID" value="MDQ0462663.1"/>
    <property type="molecule type" value="Genomic_DNA"/>
</dbReference>
<keyword evidence="10" id="KW-1185">Reference proteome</keyword>
<evidence type="ECO:0000256" key="7">
    <source>
        <dbReference type="SAM" id="SignalP"/>
    </source>
</evidence>
<dbReference type="InterPro" id="IPR012338">
    <property type="entry name" value="Beta-lactam/transpept-like"/>
</dbReference>
<accession>A0ABU0IKX8</accession>
<dbReference type="InterPro" id="IPR045155">
    <property type="entry name" value="Beta-lactam_cat"/>
</dbReference>
<dbReference type="SUPFAM" id="SSF56601">
    <property type="entry name" value="beta-lactamase/transpeptidase-like"/>
    <property type="match status" value="1"/>
</dbReference>
<evidence type="ECO:0000256" key="2">
    <source>
        <dbReference type="ARBA" id="ARBA00009009"/>
    </source>
</evidence>
<evidence type="ECO:0000256" key="6">
    <source>
        <dbReference type="RuleBase" id="RU361140"/>
    </source>
</evidence>
<organism evidence="9 10">
    <name type="scientific">Caulobacter ginsengisoli</name>
    <dbReference type="NCBI Taxonomy" id="400775"/>
    <lineage>
        <taxon>Bacteria</taxon>
        <taxon>Pseudomonadati</taxon>
        <taxon>Pseudomonadota</taxon>
        <taxon>Alphaproteobacteria</taxon>
        <taxon>Caulobacterales</taxon>
        <taxon>Caulobacteraceae</taxon>
        <taxon>Caulobacter</taxon>
    </lineage>
</organism>
<evidence type="ECO:0000256" key="3">
    <source>
        <dbReference type="ARBA" id="ARBA00012865"/>
    </source>
</evidence>
<dbReference type="PANTHER" id="PTHR35333:SF3">
    <property type="entry name" value="BETA-LACTAMASE-TYPE TRANSPEPTIDASE FOLD CONTAINING PROTEIN"/>
    <property type="match status" value="1"/>
</dbReference>
<comment type="similarity">
    <text evidence="2 6">Belongs to the class-A beta-lactamase family.</text>
</comment>
<keyword evidence="4 6" id="KW-0378">Hydrolase</keyword>
<feature type="signal peptide" evidence="7">
    <location>
        <begin position="1"/>
        <end position="28"/>
    </location>
</feature>
<dbReference type="NCBIfam" id="NF033103">
    <property type="entry name" value="bla_class_A"/>
    <property type="match status" value="1"/>
</dbReference>
<comment type="catalytic activity">
    <reaction evidence="1 6">
        <text>a beta-lactam + H2O = a substituted beta-amino acid</text>
        <dbReference type="Rhea" id="RHEA:20401"/>
        <dbReference type="ChEBI" id="CHEBI:15377"/>
        <dbReference type="ChEBI" id="CHEBI:35627"/>
        <dbReference type="ChEBI" id="CHEBI:140347"/>
        <dbReference type="EC" id="3.5.2.6"/>
    </reaction>
</comment>
<evidence type="ECO:0000259" key="8">
    <source>
        <dbReference type="Pfam" id="PF13354"/>
    </source>
</evidence>
<dbReference type="Gene3D" id="3.40.710.10">
    <property type="entry name" value="DD-peptidase/beta-lactamase superfamily"/>
    <property type="match status" value="1"/>
</dbReference>
<reference evidence="9 10" key="1">
    <citation type="submission" date="2023-07" db="EMBL/GenBank/DDBJ databases">
        <title>Genomic Encyclopedia of Type Strains, Phase IV (KMG-IV): sequencing the most valuable type-strain genomes for metagenomic binning, comparative biology and taxonomic classification.</title>
        <authorList>
            <person name="Goeker M."/>
        </authorList>
    </citation>
    <scope>NUCLEOTIDE SEQUENCE [LARGE SCALE GENOMIC DNA]</scope>
    <source>
        <strain evidence="9 10">DSM 18695</strain>
    </source>
</reference>
<dbReference type="RefSeq" id="WP_307345298.1">
    <property type="nucleotide sequence ID" value="NZ_JAUSVS010000001.1"/>
</dbReference>
<dbReference type="Proteomes" id="UP001228905">
    <property type="component" value="Unassembled WGS sequence"/>
</dbReference>
<proteinExistence type="inferred from homology"/>
<evidence type="ECO:0000256" key="1">
    <source>
        <dbReference type="ARBA" id="ARBA00001526"/>
    </source>
</evidence>
<dbReference type="InterPro" id="IPR000871">
    <property type="entry name" value="Beta-lactam_class-A"/>
</dbReference>
<name>A0ABU0IKX8_9CAUL</name>
<dbReference type="InterPro" id="IPR023650">
    <property type="entry name" value="Beta-lactam_class-A_AS"/>
</dbReference>
<dbReference type="Pfam" id="PF13354">
    <property type="entry name" value="Beta-lactamase2"/>
    <property type="match status" value="1"/>
</dbReference>
<dbReference type="EC" id="3.5.2.6" evidence="3 6"/>
<feature type="domain" description="Beta-lactamase class A catalytic" evidence="8">
    <location>
        <begin position="64"/>
        <end position="312"/>
    </location>
</feature>
<sequence length="344" mass="36450">MSRFLIAPRFLIAATTAGVLLLAGPAWPAPRPAPVPAAAPTLQLEREIARQAGTIDGVVGVAAWRLDGKGPRLLVRGDERFPMASTFKVAVAGAVLARVDRGELSLEQMLPVAPAQMIESEVLADRFIHPGVSLSVANLLELMLTQSDNSATDVLVAAAGGPAAVTAWVRGQGVEGLRVDRDTGDLLRGFFGIGPGPFPEALALARQRDPHLDDKGPHINPAFDDDPRDTATPAAMGQLLTRLFRGEALSPASTRLLIEMMGRCRTGDNRLRARMPADTTVADKTGTLGGSVNDVGVITLPDGRGQIVVAVFIKKSDLPFAARERVIADIARSVRDFYLLQAAP</sequence>
<dbReference type="PANTHER" id="PTHR35333">
    <property type="entry name" value="BETA-LACTAMASE"/>
    <property type="match status" value="1"/>
</dbReference>
<evidence type="ECO:0000256" key="4">
    <source>
        <dbReference type="ARBA" id="ARBA00022801"/>
    </source>
</evidence>
<gene>
    <name evidence="9" type="ORF">QO010_000411</name>
</gene>
<evidence type="ECO:0000256" key="5">
    <source>
        <dbReference type="ARBA" id="ARBA00023251"/>
    </source>
</evidence>
<protein>
    <recommendedName>
        <fullName evidence="3 6">Beta-lactamase</fullName>
        <ecNumber evidence="3 6">3.5.2.6</ecNumber>
    </recommendedName>
</protein>
<evidence type="ECO:0000313" key="9">
    <source>
        <dbReference type="EMBL" id="MDQ0462663.1"/>
    </source>
</evidence>
<evidence type="ECO:0000313" key="10">
    <source>
        <dbReference type="Proteomes" id="UP001228905"/>
    </source>
</evidence>
<dbReference type="PRINTS" id="PR00118">
    <property type="entry name" value="BLACTAMASEA"/>
</dbReference>
<comment type="caution">
    <text evidence="9">The sequence shown here is derived from an EMBL/GenBank/DDBJ whole genome shotgun (WGS) entry which is preliminary data.</text>
</comment>
<dbReference type="GO" id="GO:0008800">
    <property type="term" value="F:beta-lactamase activity"/>
    <property type="evidence" value="ECO:0007669"/>
    <property type="project" value="UniProtKB-EC"/>
</dbReference>